<reference evidence="2 3" key="1">
    <citation type="submission" date="2023-10" db="EMBL/GenBank/DDBJ databases">
        <title>A new tool for lettuce pathogen research.</title>
        <authorList>
            <person name="Horton K.N."/>
            <person name="Cseke L.J."/>
            <person name="Badiwe M."/>
            <person name="Tesfaye D."/>
            <person name="Klein A."/>
            <person name="Su J."/>
            <person name="Potnis N."/>
            <person name="Gassmann W."/>
        </authorList>
    </citation>
    <scope>NUCLEOTIDE SEQUENCE [LARGE SCALE GENOMIC DNA]</scope>
    <source>
        <strain evidence="2 3">JSKH1901</strain>
    </source>
</reference>
<keyword evidence="1" id="KW-0472">Membrane</keyword>
<evidence type="ECO:0008006" key="4">
    <source>
        <dbReference type="Google" id="ProtNLM"/>
    </source>
</evidence>
<accession>A0AAW8ZU56</accession>
<keyword evidence="1" id="KW-1133">Transmembrane helix</keyword>
<dbReference type="Proteomes" id="UP001187425">
    <property type="component" value="Unassembled WGS sequence"/>
</dbReference>
<sequence length="121" mass="13015">MATVASLRIWHPLVIGPRPAIAADETWMCSLVEHRQEVQIMKRQTSNAFLTLFVIGSIGGASLVLTATYLMLGGKQADPMVLALGLAAVVLMLAGLGRAAFRAGFGFMDDVMDAKQDEPRK</sequence>
<name>A0AAW8ZU56_9XANT</name>
<feature type="transmembrane region" description="Helical" evidence="1">
    <location>
        <begin position="82"/>
        <end position="101"/>
    </location>
</feature>
<evidence type="ECO:0000256" key="1">
    <source>
        <dbReference type="SAM" id="Phobius"/>
    </source>
</evidence>
<proteinExistence type="predicted"/>
<dbReference type="RefSeq" id="WP_317685605.1">
    <property type="nucleotide sequence ID" value="NZ_JAWMQI010000035.1"/>
</dbReference>
<evidence type="ECO:0000313" key="3">
    <source>
        <dbReference type="Proteomes" id="UP001187425"/>
    </source>
</evidence>
<dbReference type="AlphaFoldDB" id="A0AAW8ZU56"/>
<gene>
    <name evidence="2" type="ORF">R4K57_11025</name>
</gene>
<protein>
    <recommendedName>
        <fullName evidence="4">Transmembrane protein</fullName>
    </recommendedName>
</protein>
<dbReference type="EMBL" id="JAWMQI010000035">
    <property type="protein sequence ID" value="MDV7248932.1"/>
    <property type="molecule type" value="Genomic_DNA"/>
</dbReference>
<organism evidence="2 3">
    <name type="scientific">Xanthomonas hortorum pv. vitians</name>
    <dbReference type="NCBI Taxonomy" id="83224"/>
    <lineage>
        <taxon>Bacteria</taxon>
        <taxon>Pseudomonadati</taxon>
        <taxon>Pseudomonadota</taxon>
        <taxon>Gammaproteobacteria</taxon>
        <taxon>Lysobacterales</taxon>
        <taxon>Lysobacteraceae</taxon>
        <taxon>Xanthomonas</taxon>
    </lineage>
</organism>
<feature type="transmembrane region" description="Helical" evidence="1">
    <location>
        <begin position="49"/>
        <end position="70"/>
    </location>
</feature>
<comment type="caution">
    <text evidence="2">The sequence shown here is derived from an EMBL/GenBank/DDBJ whole genome shotgun (WGS) entry which is preliminary data.</text>
</comment>
<evidence type="ECO:0000313" key="2">
    <source>
        <dbReference type="EMBL" id="MDV7248932.1"/>
    </source>
</evidence>
<keyword evidence="1" id="KW-0812">Transmembrane</keyword>